<proteinExistence type="predicted"/>
<dbReference type="InterPro" id="IPR000843">
    <property type="entry name" value="HTH_LacI"/>
</dbReference>
<feature type="domain" description="HTH cro/C1-type" evidence="6">
    <location>
        <begin position="85"/>
        <end position="106"/>
    </location>
</feature>
<dbReference type="PANTHER" id="PTHR30146">
    <property type="entry name" value="LACI-RELATED TRANSCRIPTIONAL REPRESSOR"/>
    <property type="match status" value="1"/>
</dbReference>
<feature type="compositionally biased region" description="Low complexity" evidence="4">
    <location>
        <begin position="47"/>
        <end position="64"/>
    </location>
</feature>
<evidence type="ECO:0000259" key="6">
    <source>
        <dbReference type="PROSITE" id="PS50943"/>
    </source>
</evidence>
<feature type="compositionally biased region" description="Polar residues" evidence="4">
    <location>
        <begin position="36"/>
        <end position="46"/>
    </location>
</feature>
<dbReference type="CDD" id="cd06267">
    <property type="entry name" value="PBP1_LacI_sugar_binding-like"/>
    <property type="match status" value="1"/>
</dbReference>
<evidence type="ECO:0000256" key="3">
    <source>
        <dbReference type="ARBA" id="ARBA00023163"/>
    </source>
</evidence>
<evidence type="ECO:0000313" key="8">
    <source>
        <dbReference type="Proteomes" id="UP001430172"/>
    </source>
</evidence>
<keyword evidence="8" id="KW-1185">Reference proteome</keyword>
<dbReference type="SUPFAM" id="SSF53822">
    <property type="entry name" value="Periplasmic binding protein-like I"/>
    <property type="match status" value="1"/>
</dbReference>
<evidence type="ECO:0000256" key="4">
    <source>
        <dbReference type="SAM" id="MobiDB-lite"/>
    </source>
</evidence>
<keyword evidence="3" id="KW-0804">Transcription</keyword>
<dbReference type="PANTHER" id="PTHR30146:SF109">
    <property type="entry name" value="HTH-TYPE TRANSCRIPTIONAL REGULATOR GALS"/>
    <property type="match status" value="1"/>
</dbReference>
<dbReference type="PROSITE" id="PS50943">
    <property type="entry name" value="HTH_CROC1"/>
    <property type="match status" value="1"/>
</dbReference>
<dbReference type="Pfam" id="PF00356">
    <property type="entry name" value="LacI"/>
    <property type="match status" value="1"/>
</dbReference>
<dbReference type="InterPro" id="IPR028082">
    <property type="entry name" value="Peripla_BP_I"/>
</dbReference>
<dbReference type="PROSITE" id="PS50932">
    <property type="entry name" value="HTH_LACI_2"/>
    <property type="match status" value="1"/>
</dbReference>
<dbReference type="SUPFAM" id="SSF47413">
    <property type="entry name" value="lambda repressor-like DNA-binding domains"/>
    <property type="match status" value="1"/>
</dbReference>
<comment type="caution">
    <text evidence="7">The sequence shown here is derived from an EMBL/GenBank/DDBJ whole genome shotgun (WGS) entry which is preliminary data.</text>
</comment>
<dbReference type="Pfam" id="PF13377">
    <property type="entry name" value="Peripla_BP_3"/>
    <property type="match status" value="1"/>
</dbReference>
<reference evidence="7" key="1">
    <citation type="submission" date="2021-02" db="EMBL/GenBank/DDBJ databases">
        <title>Phycicoccus sp. MQZ13P-5T, whole genome shotgun sequence.</title>
        <authorList>
            <person name="Tuo L."/>
        </authorList>
    </citation>
    <scope>NUCLEOTIDE SEQUENCE</scope>
    <source>
        <strain evidence="7">MQZ13P-5</strain>
    </source>
</reference>
<dbReference type="Proteomes" id="UP001430172">
    <property type="component" value="Unassembled WGS sequence"/>
</dbReference>
<evidence type="ECO:0000256" key="2">
    <source>
        <dbReference type="ARBA" id="ARBA00023125"/>
    </source>
</evidence>
<dbReference type="GO" id="GO:0003677">
    <property type="term" value="F:DNA binding"/>
    <property type="evidence" value="ECO:0007669"/>
    <property type="project" value="UniProtKB-KW"/>
</dbReference>
<dbReference type="InterPro" id="IPR046335">
    <property type="entry name" value="LacI/GalR-like_sensor"/>
</dbReference>
<dbReference type="PRINTS" id="PR00036">
    <property type="entry name" value="HTHLACI"/>
</dbReference>
<accession>A0ABS2CMF1</accession>
<dbReference type="InterPro" id="IPR001387">
    <property type="entry name" value="Cro/C1-type_HTH"/>
</dbReference>
<feature type="domain" description="HTH lacI-type" evidence="5">
    <location>
        <begin position="84"/>
        <end position="138"/>
    </location>
</feature>
<dbReference type="Gene3D" id="1.10.260.40">
    <property type="entry name" value="lambda repressor-like DNA-binding domains"/>
    <property type="match status" value="1"/>
</dbReference>
<dbReference type="CDD" id="cd01392">
    <property type="entry name" value="HTH_LacI"/>
    <property type="match status" value="1"/>
</dbReference>
<organism evidence="7 8">
    <name type="scientific">Phycicoccus sonneratiae</name>
    <dbReference type="NCBI Taxonomy" id="2807628"/>
    <lineage>
        <taxon>Bacteria</taxon>
        <taxon>Bacillati</taxon>
        <taxon>Actinomycetota</taxon>
        <taxon>Actinomycetes</taxon>
        <taxon>Micrococcales</taxon>
        <taxon>Intrasporangiaceae</taxon>
        <taxon>Phycicoccus</taxon>
    </lineage>
</organism>
<dbReference type="SMART" id="SM00354">
    <property type="entry name" value="HTH_LACI"/>
    <property type="match status" value="1"/>
</dbReference>
<keyword evidence="1" id="KW-0805">Transcription regulation</keyword>
<dbReference type="EMBL" id="JAFDVD010000008">
    <property type="protein sequence ID" value="MBM6400269.1"/>
    <property type="molecule type" value="Genomic_DNA"/>
</dbReference>
<evidence type="ECO:0000256" key="1">
    <source>
        <dbReference type="ARBA" id="ARBA00023015"/>
    </source>
</evidence>
<sequence>MPCGRGWTAGASRSPRPRTWPGRASGRTAGYRPCPTSCSTARTSTWSSAGPSRSPSAARGAADLRAARARPRYGEAVPPARRRPTLEQVAERAGVSRATVSRVVNGAATVEPGLADRVRQAVDELGYAPNLAARSLMTRRTDAVALVAVESPNRVFGDPFFAAVTRGASQELGRSGVHMVLSMVQTDADLERFAGFLRGGHVDGALVISEHGDHDVVGLVERCGIAVVAGGRPVATHPDAAHVDHDNREGGRLAARHLLARGCRHIGTVAGPQDMTAGVDRLVGFREELGSAFDGSLVEVGDFTTTGGARATSALLQRRPNLDGLFVANDLMALGALTALREAGRQVPEDVAVIGFDDADVAAVAAPPLTTVRQRTETQGRLMAQLLLHRLGRRSADPLPELDAAEASGAVVLGVQLVVRDSA</sequence>
<protein>
    <submittedName>
        <fullName evidence="7">LacI family DNA-binding transcriptional regulator</fullName>
    </submittedName>
</protein>
<evidence type="ECO:0000259" key="5">
    <source>
        <dbReference type="PROSITE" id="PS50932"/>
    </source>
</evidence>
<name>A0ABS2CMF1_9MICO</name>
<feature type="region of interest" description="Disordered" evidence="4">
    <location>
        <begin position="1"/>
        <end position="86"/>
    </location>
</feature>
<dbReference type="Gene3D" id="3.40.50.2300">
    <property type="match status" value="2"/>
</dbReference>
<evidence type="ECO:0000313" key="7">
    <source>
        <dbReference type="EMBL" id="MBM6400269.1"/>
    </source>
</evidence>
<gene>
    <name evidence="7" type="ORF">JQN70_07730</name>
</gene>
<dbReference type="InterPro" id="IPR010982">
    <property type="entry name" value="Lambda_DNA-bd_dom_sf"/>
</dbReference>
<keyword evidence="2 7" id="KW-0238">DNA-binding</keyword>